<accession>A0A7G2EWA3</accession>
<evidence type="ECO:0000313" key="1">
    <source>
        <dbReference type="EMBL" id="CAD5327218.1"/>
    </source>
</evidence>
<sequence>MGDVELPERLFRLGVEPEGRKRINNYFTLRWIEIIKSALDQEHLKQLEGSQFGRKPIRFYIDDFALATGLNYNKSGFNKKDARTRGKMKAVQNPTRTSFLLTIISAKQRTTKELAQDRTPIQGFPHALVLVTVTCCPAIIYMADSVFNILGPPIPVEKLVQYVLGRSLNINVHDARTIDQNGMDRVTSLLNEELLAREIDLSFSSKEDDEEVSHLLLLIMEDHSFEHNSWSGDMDVVDVKQPSEDECMADEAVNLSKSDGDDEMEAEVPGVATEEREEGAVGEGEDCLDGEHEVLVAGERENTYRESAGYGSRQAMIKEAADEFSKRVLKIQQANKDELKAYFDAELVKHKKELVAMLAVSVREAVSGINIQHAQKGECSKCVADCYSTKEQRYSDQPGNKHGGSLLVELEIGLTGGSDSVPGACGITSAVDVPKGSKTDIINEIGNIEEVHAHNPDVVAIEQLDDEVDILGPIFSLGLTQETMDDISRWFPRGKKKTSPRKVVVLWSSNRIRDSLSMSNRRVSYALVMAM</sequence>
<evidence type="ECO:0000313" key="2">
    <source>
        <dbReference type="Proteomes" id="UP000516314"/>
    </source>
</evidence>
<protein>
    <submittedName>
        <fullName evidence="1">(thale cress) hypothetical protein</fullName>
    </submittedName>
</protein>
<proteinExistence type="predicted"/>
<dbReference type="EMBL" id="LR881469">
    <property type="protein sequence ID" value="CAD5327218.1"/>
    <property type="molecule type" value="Genomic_DNA"/>
</dbReference>
<dbReference type="Proteomes" id="UP000516314">
    <property type="component" value="Chromosome 4"/>
</dbReference>
<gene>
    <name evidence="1" type="ORF">AT9943_LOCUS14927</name>
</gene>
<name>A0A7G2EWA3_ARATH</name>
<organism evidence="1 2">
    <name type="scientific">Arabidopsis thaliana</name>
    <name type="common">Mouse-ear cress</name>
    <dbReference type="NCBI Taxonomy" id="3702"/>
    <lineage>
        <taxon>Eukaryota</taxon>
        <taxon>Viridiplantae</taxon>
        <taxon>Streptophyta</taxon>
        <taxon>Embryophyta</taxon>
        <taxon>Tracheophyta</taxon>
        <taxon>Spermatophyta</taxon>
        <taxon>Magnoliopsida</taxon>
        <taxon>eudicotyledons</taxon>
        <taxon>Gunneridae</taxon>
        <taxon>Pentapetalae</taxon>
        <taxon>rosids</taxon>
        <taxon>malvids</taxon>
        <taxon>Brassicales</taxon>
        <taxon>Brassicaceae</taxon>
        <taxon>Camelineae</taxon>
        <taxon>Arabidopsis</taxon>
    </lineage>
</organism>
<reference evidence="1 2" key="1">
    <citation type="submission" date="2020-09" db="EMBL/GenBank/DDBJ databases">
        <authorList>
            <person name="Ashkenazy H."/>
        </authorList>
    </citation>
    <scope>NUCLEOTIDE SEQUENCE [LARGE SCALE GENOMIC DNA]</scope>
    <source>
        <strain evidence="2">cv. Cdm-0</strain>
    </source>
</reference>
<dbReference type="AlphaFoldDB" id="A0A7G2EWA3"/>